<dbReference type="PANTHER" id="PTHR34477">
    <property type="entry name" value="UPF0213 PROTEIN YHBQ"/>
    <property type="match status" value="1"/>
</dbReference>
<dbReference type="InterPro" id="IPR050190">
    <property type="entry name" value="UPF0213_domain"/>
</dbReference>
<dbReference type="Proteomes" id="UP001166251">
    <property type="component" value="Unassembled WGS sequence"/>
</dbReference>
<sequence>MSESSSPWYLYIIETSKGHLYTGITTDIERRFSEHLATSNHEQGAKGARFFRSQRPVKVIYSEAHINRSDASKREAAVKKLTKRQKLTLLRT</sequence>
<evidence type="ECO:0000256" key="1">
    <source>
        <dbReference type="ARBA" id="ARBA00007435"/>
    </source>
</evidence>
<proteinExistence type="inferred from homology"/>
<reference evidence="3" key="1">
    <citation type="submission" date="2021-07" db="EMBL/GenBank/DDBJ databases">
        <title>Neiella marina sp. nov., isolated from the intestinal content of sea cucumber Apostichopus japonicus.</title>
        <authorList>
            <person name="Bai X."/>
        </authorList>
    </citation>
    <scope>NUCLEOTIDE SEQUENCE</scope>
    <source>
        <strain evidence="3">126</strain>
    </source>
</reference>
<dbReference type="InterPro" id="IPR035901">
    <property type="entry name" value="GIY-YIG_endonuc_sf"/>
</dbReference>
<evidence type="ECO:0000259" key="2">
    <source>
        <dbReference type="PROSITE" id="PS50164"/>
    </source>
</evidence>
<name>A0ABS7EJC6_9GAMM</name>
<dbReference type="EMBL" id="JAHZSS010000022">
    <property type="protein sequence ID" value="MBW8192390.1"/>
    <property type="molecule type" value="Genomic_DNA"/>
</dbReference>
<dbReference type="InterPro" id="IPR000305">
    <property type="entry name" value="GIY-YIG_endonuc"/>
</dbReference>
<comment type="similarity">
    <text evidence="1">Belongs to the UPF0213 family.</text>
</comment>
<comment type="caution">
    <text evidence="3">The sequence shown here is derived from an EMBL/GenBank/DDBJ whole genome shotgun (WGS) entry which is preliminary data.</text>
</comment>
<dbReference type="CDD" id="cd10456">
    <property type="entry name" value="GIY-YIG_UPF0213"/>
    <property type="match status" value="1"/>
</dbReference>
<gene>
    <name evidence="3" type="ORF">K0504_15230</name>
</gene>
<dbReference type="SUPFAM" id="SSF82771">
    <property type="entry name" value="GIY-YIG endonuclease"/>
    <property type="match status" value="1"/>
</dbReference>
<dbReference type="Pfam" id="PF01541">
    <property type="entry name" value="GIY-YIG"/>
    <property type="match status" value="1"/>
</dbReference>
<dbReference type="RefSeq" id="WP_220105015.1">
    <property type="nucleotide sequence ID" value="NZ_JAHZSS010000022.1"/>
</dbReference>
<dbReference type="Gene3D" id="3.40.1440.10">
    <property type="entry name" value="GIY-YIG endonuclease"/>
    <property type="match status" value="1"/>
</dbReference>
<accession>A0ABS7EJC6</accession>
<dbReference type="PANTHER" id="PTHR34477:SF1">
    <property type="entry name" value="UPF0213 PROTEIN YHBQ"/>
    <property type="match status" value="1"/>
</dbReference>
<keyword evidence="4" id="KW-1185">Reference proteome</keyword>
<dbReference type="PROSITE" id="PS50164">
    <property type="entry name" value="GIY_YIG"/>
    <property type="match status" value="1"/>
</dbReference>
<organism evidence="3 4">
    <name type="scientific">Neiella holothuriorum</name>
    <dbReference type="NCBI Taxonomy" id="2870530"/>
    <lineage>
        <taxon>Bacteria</taxon>
        <taxon>Pseudomonadati</taxon>
        <taxon>Pseudomonadota</taxon>
        <taxon>Gammaproteobacteria</taxon>
        <taxon>Alteromonadales</taxon>
        <taxon>Echinimonadaceae</taxon>
        <taxon>Neiella</taxon>
    </lineage>
</organism>
<feature type="domain" description="GIY-YIG" evidence="2">
    <location>
        <begin position="6"/>
        <end position="89"/>
    </location>
</feature>
<evidence type="ECO:0000313" key="3">
    <source>
        <dbReference type="EMBL" id="MBW8192390.1"/>
    </source>
</evidence>
<evidence type="ECO:0000313" key="4">
    <source>
        <dbReference type="Proteomes" id="UP001166251"/>
    </source>
</evidence>
<protein>
    <submittedName>
        <fullName evidence="3">GIY-YIG nuclease family protein</fullName>
    </submittedName>
</protein>